<dbReference type="SUPFAM" id="SSF64005">
    <property type="entry name" value="Undecaprenyl diphosphate synthase"/>
    <property type="match status" value="1"/>
</dbReference>
<evidence type="ECO:0000256" key="2">
    <source>
        <dbReference type="ARBA" id="ARBA00022842"/>
    </source>
</evidence>
<dbReference type="GO" id="GO:0045547">
    <property type="term" value="F:ditrans,polycis-polyprenyl diphosphate synthase [(2E,6E)-farnesyl diphosphate specific] activity"/>
    <property type="evidence" value="ECO:0007669"/>
    <property type="project" value="TreeGrafter"/>
</dbReference>
<keyword evidence="2" id="KW-0460">Magnesium</keyword>
<sequence>MKLPNVFRSRFVDYATRRNKSTKLNAITNYLVEKSKLYIVWLQELKISIKLYQKLQNICIAVLSTGPVPEHVSFIMDGNRRYAKKSGLVVKKGHEAGGLTLLSLCYACKKIGVSCVSAYAFSIENFNRSPQEVDILMTLFGSKLDEFAKRAVNFQDPLYGSRLRIVGDISLVSKDLKTKIENAEEVTKDGKDFTLYICFPYTSRNDIFHAMCDLIAKCQNQTLESKNLTIPLLTEDMYLDNFSNKCDLLIRTSGHMRLSDYMLWQVHENADIVFTSTLWPDFDFTKLYVMILKWSFFTTLQRYSERGVTLKDRILFNTPFINRSRPIGPSSVYDSLPKPPIAMSITGETDS</sequence>
<dbReference type="InterPro" id="IPR001441">
    <property type="entry name" value="UPP_synth-like"/>
</dbReference>
<dbReference type="Gene3D" id="3.40.1180.10">
    <property type="entry name" value="Decaprenyl diphosphate synthase-like"/>
    <property type="match status" value="1"/>
</dbReference>
<evidence type="ECO:0000313" key="5">
    <source>
        <dbReference type="Proteomes" id="UP000509704"/>
    </source>
</evidence>
<keyword evidence="5" id="KW-1185">Reference proteome</keyword>
<evidence type="ECO:0000256" key="1">
    <source>
        <dbReference type="ARBA" id="ARBA00022679"/>
    </source>
</evidence>
<dbReference type="EC" id="2.5.1.-" evidence="3"/>
<evidence type="ECO:0000256" key="3">
    <source>
        <dbReference type="RuleBase" id="RU363018"/>
    </source>
</evidence>
<evidence type="ECO:0000313" key="4">
    <source>
        <dbReference type="EMBL" id="QLG72605.1"/>
    </source>
</evidence>
<organism evidence="4 5">
    <name type="scientific">Zygotorulaspora mrakii</name>
    <name type="common">Zygosaccharomyces mrakii</name>
    <dbReference type="NCBI Taxonomy" id="42260"/>
    <lineage>
        <taxon>Eukaryota</taxon>
        <taxon>Fungi</taxon>
        <taxon>Dikarya</taxon>
        <taxon>Ascomycota</taxon>
        <taxon>Saccharomycotina</taxon>
        <taxon>Saccharomycetes</taxon>
        <taxon>Saccharomycetales</taxon>
        <taxon>Saccharomycetaceae</taxon>
        <taxon>Zygotorulaspora</taxon>
    </lineage>
</organism>
<dbReference type="Proteomes" id="UP000509704">
    <property type="component" value="Chromosome 4"/>
</dbReference>
<protein>
    <recommendedName>
        <fullName evidence="3">Alkyl transferase</fullName>
        <ecNumber evidence="3">2.5.1.-</ecNumber>
    </recommendedName>
</protein>
<name>A0A7H9B1S2_ZYGMR</name>
<dbReference type="GO" id="GO:0005783">
    <property type="term" value="C:endoplasmic reticulum"/>
    <property type="evidence" value="ECO:0007669"/>
    <property type="project" value="TreeGrafter"/>
</dbReference>
<dbReference type="GO" id="GO:0005811">
    <property type="term" value="C:lipid droplet"/>
    <property type="evidence" value="ECO:0007669"/>
    <property type="project" value="TreeGrafter"/>
</dbReference>
<dbReference type="InterPro" id="IPR036424">
    <property type="entry name" value="UPP_synth-like_sf"/>
</dbReference>
<gene>
    <name evidence="4" type="ORF">HG535_0D03130</name>
</gene>
<proteinExistence type="inferred from homology"/>
<dbReference type="PANTHER" id="PTHR10291">
    <property type="entry name" value="DEHYDRODOLICHYL DIPHOSPHATE SYNTHASE FAMILY MEMBER"/>
    <property type="match status" value="1"/>
</dbReference>
<dbReference type="KEGG" id="zmk:HG535_0D03130"/>
<comment type="similarity">
    <text evidence="3">Belongs to the UPP synthase family.</text>
</comment>
<dbReference type="PANTHER" id="PTHR10291:SF2">
    <property type="entry name" value="DEHYDRODOLICHYL DIPHOSPHATE SYNTHASE COMPLEX SUBUNIT SRT1"/>
    <property type="match status" value="1"/>
</dbReference>
<dbReference type="GeneID" id="59236329"/>
<dbReference type="RefSeq" id="XP_037144333.1">
    <property type="nucleotide sequence ID" value="XM_037288438.1"/>
</dbReference>
<accession>A0A7H9B1S2</accession>
<dbReference type="OrthoDB" id="4173905at2759"/>
<dbReference type="GO" id="GO:0016094">
    <property type="term" value="P:polyprenol biosynthetic process"/>
    <property type="evidence" value="ECO:0007669"/>
    <property type="project" value="TreeGrafter"/>
</dbReference>
<dbReference type="Pfam" id="PF01255">
    <property type="entry name" value="Prenyltransf"/>
    <property type="match status" value="1"/>
</dbReference>
<dbReference type="FunFam" id="3.40.1180.10:FF:000005">
    <property type="entry name" value="Alkyl transferase"/>
    <property type="match status" value="1"/>
</dbReference>
<dbReference type="PROSITE" id="PS01066">
    <property type="entry name" value="UPP_SYNTHASE"/>
    <property type="match status" value="1"/>
</dbReference>
<dbReference type="GO" id="GO:1904423">
    <property type="term" value="C:dehydrodolichyl diphosphate synthase complex"/>
    <property type="evidence" value="ECO:0007669"/>
    <property type="project" value="TreeGrafter"/>
</dbReference>
<dbReference type="NCBIfam" id="TIGR00055">
    <property type="entry name" value="uppS"/>
    <property type="match status" value="1"/>
</dbReference>
<dbReference type="AlphaFoldDB" id="A0A7H9B1S2"/>
<reference evidence="4 5" key="1">
    <citation type="submission" date="2020-07" db="EMBL/GenBank/DDBJ databases">
        <title>The yeast mating-type switching endonuclease HO is a domesticated member of an unorthodox homing genetic element family.</title>
        <authorList>
            <person name="Coughlan A.Y."/>
            <person name="Lombardi L."/>
            <person name="Braun-Galleani S."/>
            <person name="Martos A.R."/>
            <person name="Galeote V."/>
            <person name="Bigey F."/>
            <person name="Dequin S."/>
            <person name="Byrne K.P."/>
            <person name="Wolfe K.H."/>
        </authorList>
    </citation>
    <scope>NUCLEOTIDE SEQUENCE [LARGE SCALE GENOMIC DNA]</scope>
    <source>
        <strain evidence="4 5">NRRL Y-6702</strain>
    </source>
</reference>
<dbReference type="GO" id="GO:0016020">
    <property type="term" value="C:membrane"/>
    <property type="evidence" value="ECO:0007669"/>
    <property type="project" value="TreeGrafter"/>
</dbReference>
<dbReference type="CDD" id="cd00475">
    <property type="entry name" value="Cis_IPPS"/>
    <property type="match status" value="1"/>
</dbReference>
<dbReference type="EMBL" id="CP058607">
    <property type="protein sequence ID" value="QLG72605.1"/>
    <property type="molecule type" value="Genomic_DNA"/>
</dbReference>
<dbReference type="InterPro" id="IPR018520">
    <property type="entry name" value="UPP_synth-like_CS"/>
</dbReference>
<keyword evidence="1 3" id="KW-0808">Transferase</keyword>